<keyword evidence="2" id="KW-0812">Transmembrane</keyword>
<dbReference type="RefSeq" id="WP_171185977.1">
    <property type="nucleotide sequence ID" value="NZ_WTPX01000046.1"/>
</dbReference>
<dbReference type="SUPFAM" id="SSF56112">
    <property type="entry name" value="Protein kinase-like (PK-like)"/>
    <property type="match status" value="1"/>
</dbReference>
<proteinExistence type="inferred from homology"/>
<evidence type="ECO:0000256" key="1">
    <source>
        <dbReference type="ARBA" id="ARBA00009670"/>
    </source>
</evidence>
<reference evidence="4 5" key="1">
    <citation type="journal article" date="2020" name="Syst. Appl. Microbiol.">
        <title>Alienimonas chondri sp. nov., a novel planctomycete isolated from the biofilm of the red alga Chondrus crispus.</title>
        <authorList>
            <person name="Vitorino I."/>
            <person name="Albuquerque L."/>
            <person name="Wiegand S."/>
            <person name="Kallscheuer N."/>
            <person name="da Costa M.S."/>
            <person name="Lobo-da-Cunha A."/>
            <person name="Jogler C."/>
            <person name="Lage O.M."/>
        </authorList>
    </citation>
    <scope>NUCLEOTIDE SEQUENCE [LARGE SCALE GENOMIC DNA]</scope>
    <source>
        <strain evidence="4 5">LzC2</strain>
    </source>
</reference>
<evidence type="ECO:0000313" key="5">
    <source>
        <dbReference type="Proteomes" id="UP000609651"/>
    </source>
</evidence>
<keyword evidence="5" id="KW-1185">Reference proteome</keyword>
<dbReference type="EMBL" id="WTPX01000046">
    <property type="protein sequence ID" value="NNJ25703.1"/>
    <property type="molecule type" value="Genomic_DNA"/>
</dbReference>
<comment type="similarity">
    <text evidence="1">Belongs to the protein kinase superfamily. ADCK protein kinase family.</text>
</comment>
<feature type="transmembrane region" description="Helical" evidence="2">
    <location>
        <begin position="535"/>
        <end position="558"/>
    </location>
</feature>
<feature type="transmembrane region" description="Helical" evidence="2">
    <location>
        <begin position="512"/>
        <end position="529"/>
    </location>
</feature>
<dbReference type="Proteomes" id="UP000609651">
    <property type="component" value="Unassembled WGS sequence"/>
</dbReference>
<comment type="caution">
    <text evidence="4">The sequence shown here is derived from an EMBL/GenBank/DDBJ whole genome shotgun (WGS) entry which is preliminary data.</text>
</comment>
<organism evidence="4 5">
    <name type="scientific">Alienimonas chondri</name>
    <dbReference type="NCBI Taxonomy" id="2681879"/>
    <lineage>
        <taxon>Bacteria</taxon>
        <taxon>Pseudomonadati</taxon>
        <taxon>Planctomycetota</taxon>
        <taxon>Planctomycetia</taxon>
        <taxon>Planctomycetales</taxon>
        <taxon>Planctomycetaceae</taxon>
        <taxon>Alienimonas</taxon>
    </lineage>
</organism>
<gene>
    <name evidence="4" type="primary">ubiB</name>
    <name evidence="4" type="ORF">LzC2_17760</name>
</gene>
<dbReference type="InterPro" id="IPR011009">
    <property type="entry name" value="Kinase-like_dom_sf"/>
</dbReference>
<keyword evidence="2" id="KW-1133">Transmembrane helix</keyword>
<evidence type="ECO:0000256" key="2">
    <source>
        <dbReference type="SAM" id="Phobius"/>
    </source>
</evidence>
<sequence length="563" mass="61910">MAPRPVRLLRNLNRGREIVAVLVRHGFGDVVRRLNLRRYLNFGRRVFFWRQDPPPAPERTTPERLRMALEDLGPTFIKFGQVASTRPDVLPAEVIVELTKLRETVPPFDGEVAVAAVEAALGRTVAEAYREFDPVPVAAGSLGQVHRAVGHDGADLAVKIRRPGVKSDVERDVSLMFDLAALIERRLPELKVFDPAGLVRHFSRTIRREVDFTREANAAAEIARLFGPDSDDLCVPVVQEDLTAEAVLTTTWLSGLPADEPATLRARGLDPAEIAAKGARVFLKQVFRFGLFHGDPHPGNVRVIPPTADHPQGRIGLLDFGMVGVLDELVRDRLVDLLAAVAREDVAAVSRHLLALGTPMAEINETALRVDLREFLSAHYNVPLARLRVAAVLGDFLSLLSRHRIRLPGDLMLLVRAAVSVEGTGRRLDPDFNLAAHVAPFATDLLKQRLDPKRLAKRFAGEAGELATLAAAVPHQLGRTLEKLSRDELRVQIDVAGLDVLTREIDRAGNRLAISLAMSALILSSALLIRSVPESFWFAVPIFLLSSLLGLWLVYGVFRSGSL</sequence>
<feature type="domain" description="ABC1 atypical kinase-like" evidence="3">
    <location>
        <begin position="100"/>
        <end position="351"/>
    </location>
</feature>
<evidence type="ECO:0000313" key="4">
    <source>
        <dbReference type="EMBL" id="NNJ25703.1"/>
    </source>
</evidence>
<protein>
    <recommendedName>
        <fullName evidence="3">ABC1 atypical kinase-like domain-containing protein</fullName>
    </recommendedName>
</protein>
<dbReference type="InterPro" id="IPR004147">
    <property type="entry name" value="ABC1_dom"/>
</dbReference>
<dbReference type="Pfam" id="PF03109">
    <property type="entry name" value="ABC1"/>
    <property type="match status" value="1"/>
</dbReference>
<dbReference type="PANTHER" id="PTHR10566">
    <property type="entry name" value="CHAPERONE-ACTIVITY OF BC1 COMPLEX CABC1 -RELATED"/>
    <property type="match status" value="1"/>
</dbReference>
<keyword evidence="4" id="KW-0808">Transferase</keyword>
<name>A0ABX1VEJ2_9PLAN</name>
<evidence type="ECO:0000259" key="3">
    <source>
        <dbReference type="Pfam" id="PF03109"/>
    </source>
</evidence>
<keyword evidence="2" id="KW-0472">Membrane</keyword>
<dbReference type="GO" id="GO:0016740">
    <property type="term" value="F:transferase activity"/>
    <property type="evidence" value="ECO:0007669"/>
    <property type="project" value="UniProtKB-KW"/>
</dbReference>
<dbReference type="InterPro" id="IPR050154">
    <property type="entry name" value="UbiB_kinase"/>
</dbReference>
<dbReference type="CDD" id="cd05121">
    <property type="entry name" value="ABC1_ADCK3-like"/>
    <property type="match status" value="1"/>
</dbReference>
<accession>A0ABX1VEJ2</accession>
<dbReference type="PANTHER" id="PTHR10566:SF113">
    <property type="entry name" value="PROTEIN ACTIVITY OF BC1 COMPLEX KINASE 7, CHLOROPLASTIC"/>
    <property type="match status" value="1"/>
</dbReference>